<dbReference type="InterPro" id="IPR034733">
    <property type="entry name" value="AcCoA_carboxyl_beta"/>
</dbReference>
<name>A0ABV6F3M0_9MICC</name>
<dbReference type="Pfam" id="PF01039">
    <property type="entry name" value="Carboxyl_trans"/>
    <property type="match status" value="1"/>
</dbReference>
<comment type="caution">
    <text evidence="2">The sequence shown here is derived from an EMBL/GenBank/DDBJ whole genome shotgun (WGS) entry which is preliminary data.</text>
</comment>
<dbReference type="Gene3D" id="3.90.226.10">
    <property type="entry name" value="2-enoyl-CoA Hydratase, Chain A, domain 1"/>
    <property type="match status" value="1"/>
</dbReference>
<dbReference type="PANTHER" id="PTHR43842">
    <property type="entry name" value="PROPIONYL-COA CARBOXYLASE BETA CHAIN"/>
    <property type="match status" value="1"/>
</dbReference>
<dbReference type="PROSITE" id="PS50989">
    <property type="entry name" value="COA_CT_CTER"/>
    <property type="match status" value="1"/>
</dbReference>
<dbReference type="RefSeq" id="WP_378040748.1">
    <property type="nucleotide sequence ID" value="NZ_JBHLWH010000017.1"/>
</dbReference>
<dbReference type="EMBL" id="JBHLWH010000017">
    <property type="protein sequence ID" value="MFC0248115.1"/>
    <property type="molecule type" value="Genomic_DNA"/>
</dbReference>
<accession>A0ABV6F3M0</accession>
<organism evidence="2 3">
    <name type="scientific">Citricoccus parietis</name>
    <dbReference type="NCBI Taxonomy" id="592307"/>
    <lineage>
        <taxon>Bacteria</taxon>
        <taxon>Bacillati</taxon>
        <taxon>Actinomycetota</taxon>
        <taxon>Actinomycetes</taxon>
        <taxon>Micrococcales</taxon>
        <taxon>Micrococcaceae</taxon>
        <taxon>Citricoccus</taxon>
    </lineage>
</organism>
<dbReference type="SUPFAM" id="SSF52096">
    <property type="entry name" value="ClpP/crotonase"/>
    <property type="match status" value="1"/>
</dbReference>
<dbReference type="InterPro" id="IPR011763">
    <property type="entry name" value="COA_CT_C"/>
</dbReference>
<gene>
    <name evidence="2" type="ORF">ACFFIO_06330</name>
</gene>
<proteinExistence type="predicted"/>
<keyword evidence="2" id="KW-0808">Transferase</keyword>
<dbReference type="InterPro" id="IPR029045">
    <property type="entry name" value="ClpP/crotonase-like_dom_sf"/>
</dbReference>
<keyword evidence="3" id="KW-1185">Reference proteome</keyword>
<protein>
    <submittedName>
        <fullName evidence="2">Carboxyl transferase domain-containing protein</fullName>
    </submittedName>
</protein>
<sequence length="117" mass="12205">MRGSFGKGIATALARIEGAPVGMVANDGSHLGGAIDSDSSDKLVCFLGLCDSYGIPVVSLCDTPGFLVGPESEEAAVARRIEEIFRIGPNLSVPLCTVVVRKTWGLADRRWQGAASV</sequence>
<feature type="domain" description="CoA carboxyltransferase C-terminal" evidence="1">
    <location>
        <begin position="1"/>
        <end position="117"/>
    </location>
</feature>
<evidence type="ECO:0000313" key="3">
    <source>
        <dbReference type="Proteomes" id="UP001589766"/>
    </source>
</evidence>
<dbReference type="Proteomes" id="UP001589766">
    <property type="component" value="Unassembled WGS sequence"/>
</dbReference>
<dbReference type="GO" id="GO:0016740">
    <property type="term" value="F:transferase activity"/>
    <property type="evidence" value="ECO:0007669"/>
    <property type="project" value="UniProtKB-KW"/>
</dbReference>
<dbReference type="PANTHER" id="PTHR43842:SF2">
    <property type="entry name" value="PROPIONYL-COA CARBOXYLASE BETA CHAIN, MITOCHONDRIAL"/>
    <property type="match status" value="1"/>
</dbReference>
<evidence type="ECO:0000313" key="2">
    <source>
        <dbReference type="EMBL" id="MFC0248115.1"/>
    </source>
</evidence>
<evidence type="ECO:0000259" key="1">
    <source>
        <dbReference type="PROSITE" id="PS50989"/>
    </source>
</evidence>
<dbReference type="InterPro" id="IPR051047">
    <property type="entry name" value="AccD/PCCB"/>
</dbReference>
<reference evidence="2 3" key="1">
    <citation type="submission" date="2024-09" db="EMBL/GenBank/DDBJ databases">
        <authorList>
            <person name="Sun Q."/>
            <person name="Mori K."/>
        </authorList>
    </citation>
    <scope>NUCLEOTIDE SEQUENCE [LARGE SCALE GENOMIC DNA]</scope>
    <source>
        <strain evidence="2 3">CCM 7609</strain>
    </source>
</reference>